<dbReference type="PANTHER" id="PTHR36168:SF1">
    <property type="entry name" value="ORC1-LIKE AAA ATPASE DOMAIN-CONTAINING PROTEIN"/>
    <property type="match status" value="1"/>
</dbReference>
<organism evidence="4 5">
    <name type="scientific">Lasiodiplodia theobromae</name>
    <dbReference type="NCBI Taxonomy" id="45133"/>
    <lineage>
        <taxon>Eukaryota</taxon>
        <taxon>Fungi</taxon>
        <taxon>Dikarya</taxon>
        <taxon>Ascomycota</taxon>
        <taxon>Pezizomycotina</taxon>
        <taxon>Dothideomycetes</taxon>
        <taxon>Dothideomycetes incertae sedis</taxon>
        <taxon>Botryosphaeriales</taxon>
        <taxon>Botryosphaeriaceae</taxon>
        <taxon>Lasiodiplodia</taxon>
    </lineage>
</organism>
<feature type="domain" description="Orc1-like AAA ATPase" evidence="2">
    <location>
        <begin position="171"/>
        <end position="322"/>
    </location>
</feature>
<dbReference type="PANTHER" id="PTHR36168">
    <property type="entry name" value="CHROMOSOME 1, WHOLE GENOME SHOTGUN SEQUENCE"/>
    <property type="match status" value="1"/>
</dbReference>
<dbReference type="Gene3D" id="3.40.50.300">
    <property type="entry name" value="P-loop containing nucleotide triphosphate hydrolases"/>
    <property type="match status" value="1"/>
</dbReference>
<evidence type="ECO:0000259" key="2">
    <source>
        <dbReference type="Pfam" id="PF13191"/>
    </source>
</evidence>
<keyword evidence="5" id="KW-1185">Reference proteome</keyword>
<dbReference type="AlphaFoldDB" id="A0A5N5D291"/>
<name>A0A5N5D291_9PEZI</name>
<dbReference type="InterPro" id="IPR056808">
    <property type="entry name" value="HTH_AAA"/>
</dbReference>
<dbReference type="Proteomes" id="UP000325902">
    <property type="component" value="Unassembled WGS sequence"/>
</dbReference>
<feature type="domain" description="AAA protein C-terminal winged helix" evidence="3">
    <location>
        <begin position="417"/>
        <end position="536"/>
    </location>
</feature>
<comment type="caution">
    <text evidence="4">The sequence shown here is derived from an EMBL/GenBank/DDBJ whole genome shotgun (WGS) entry which is preliminary data.</text>
</comment>
<gene>
    <name evidence="4" type="ORF">DBV05_g9561</name>
</gene>
<evidence type="ECO:0000313" key="5">
    <source>
        <dbReference type="Proteomes" id="UP000325902"/>
    </source>
</evidence>
<dbReference type="OrthoDB" id="511599at2759"/>
<dbReference type="Pfam" id="PF24913">
    <property type="entry name" value="WHD_AAA_fung"/>
    <property type="match status" value="1"/>
</dbReference>
<evidence type="ECO:0000256" key="1">
    <source>
        <dbReference type="SAM" id="MobiDB-lite"/>
    </source>
</evidence>
<dbReference type="InterPro" id="IPR027417">
    <property type="entry name" value="P-loop_NTPase"/>
</dbReference>
<evidence type="ECO:0000313" key="4">
    <source>
        <dbReference type="EMBL" id="KAB2571800.1"/>
    </source>
</evidence>
<reference evidence="4 5" key="1">
    <citation type="journal article" date="2019" name="Sci. Rep.">
        <title>A multi-omics analysis of the grapevine pathogen Lasiodiplodia theobromae reveals that temperature affects the expression of virulence- and pathogenicity-related genes.</title>
        <authorList>
            <person name="Felix C."/>
            <person name="Meneses R."/>
            <person name="Goncalves M.F.M."/>
            <person name="Tilleman L."/>
            <person name="Duarte A.S."/>
            <person name="Jorrin-Novo J.V."/>
            <person name="Van de Peer Y."/>
            <person name="Deforce D."/>
            <person name="Van Nieuwerburgh F."/>
            <person name="Esteves A.C."/>
            <person name="Alves A."/>
        </authorList>
    </citation>
    <scope>NUCLEOTIDE SEQUENCE [LARGE SCALE GENOMIC DNA]</scope>
    <source>
        <strain evidence="4 5">LA-SOL3</strain>
    </source>
</reference>
<evidence type="ECO:0000259" key="3">
    <source>
        <dbReference type="Pfam" id="PF24913"/>
    </source>
</evidence>
<proteinExistence type="predicted"/>
<protein>
    <submittedName>
        <fullName evidence="4">Uncharacterized protein</fullName>
    </submittedName>
</protein>
<dbReference type="Pfam" id="PF13191">
    <property type="entry name" value="AAA_16"/>
    <property type="match status" value="1"/>
</dbReference>
<feature type="region of interest" description="Disordered" evidence="1">
    <location>
        <begin position="42"/>
        <end position="97"/>
    </location>
</feature>
<accession>A0A5N5D291</accession>
<sequence length="587" mass="66832">MYGYAAPALRARRLQPALPRLQRSARSTLANRRLAAYTVARQARAPAAAPKFQLQPRRLISGGSPAPQPGQPDPTEAGPDPSERPRNSHSSHSKNGNDYRETAFKMFESAMTTFASVAVLGIVGYSYTRYYKHMVLEKMDNAFNPGDPVLDLARGRPPRREEAEDGSWIIREEQAKFDSIIRGEDKGRYHLLIGEKGTGKTSMLIEAMSKIDGDGVAMFEAHADPEIFRIRLGKALDFEFHEDNIGSLFSIRGPRDASALLDVERAFNKLEKVALKRRDKVGRPLILVINSVHLIRDDDEGKDLLELLQQRAEQWAAANLVTVILNSDDYWVYERLKQYATRMEVTPIRDLEKKKAISALKHYRWKWHGETPNEQVLETIYDKIGGRLSFLSRVAKSKDMLALCDKICEAEKTWFLNQCWILGMDMDDDVMDQQKYASAAMVLAKALVDQEKEMDKTYDPEKGHILPQIPLHKAREIMTRADFIQSYDHINVFTIDSRAMVRADSVPMQRAFREICELPGFDKFLEDTLERIGDIESLGRTRELTIKDLWEGGKYKVTTRNAKGYIEKETTFETVPGLKDVDDDDDN</sequence>
<dbReference type="EMBL" id="VCHE01000092">
    <property type="protein sequence ID" value="KAB2571800.1"/>
    <property type="molecule type" value="Genomic_DNA"/>
</dbReference>
<dbReference type="SUPFAM" id="SSF52540">
    <property type="entry name" value="P-loop containing nucleoside triphosphate hydrolases"/>
    <property type="match status" value="1"/>
</dbReference>
<dbReference type="InterPro" id="IPR041664">
    <property type="entry name" value="AAA_16"/>
</dbReference>